<dbReference type="PROSITE" id="PS00518">
    <property type="entry name" value="ZF_RING_1"/>
    <property type="match status" value="1"/>
</dbReference>
<comment type="function">
    <text evidence="3">Might act as an E3 ubiquitin-protein ligase, or as part of E3 complex, which accepts ubiquitin from specific E2 ubiquitin-conjugating enzymes and then transfers it to substrates.</text>
</comment>
<dbReference type="AlphaFoldDB" id="A0A7J7D9U4"/>
<name>A0A7J7D9U4_TRIWF</name>
<dbReference type="FunFam" id="3.30.40.10:FF:000230">
    <property type="entry name" value="RBR-type E3 ubiquitin transferase"/>
    <property type="match status" value="1"/>
</dbReference>
<evidence type="ECO:0000256" key="1">
    <source>
        <dbReference type="ARBA" id="ARBA00001798"/>
    </source>
</evidence>
<evidence type="ECO:0000313" key="18">
    <source>
        <dbReference type="Proteomes" id="UP000593562"/>
    </source>
</evidence>
<dbReference type="PROSITE" id="PS50089">
    <property type="entry name" value="ZF_RING_2"/>
    <property type="match status" value="1"/>
</dbReference>
<evidence type="ECO:0000259" key="16">
    <source>
        <dbReference type="PROSITE" id="PS51873"/>
    </source>
</evidence>
<dbReference type="Proteomes" id="UP000593562">
    <property type="component" value="Unassembled WGS sequence"/>
</dbReference>
<comment type="caution">
    <text evidence="17">The sequence shown here is derived from an EMBL/GenBank/DDBJ whole genome shotgun (WGS) entry which is preliminary data.</text>
</comment>
<protein>
    <recommendedName>
        <fullName evidence="6">RBR-type E3 ubiquitin transferase</fullName>
        <ecNumber evidence="6">2.3.2.31</ecNumber>
    </recommendedName>
</protein>
<gene>
    <name evidence="17" type="ORF">HS088_TW09G01192</name>
</gene>
<comment type="pathway">
    <text evidence="4">Protein modification; protein ubiquitination.</text>
</comment>
<dbReference type="Gene3D" id="1.20.120.1750">
    <property type="match status" value="1"/>
</dbReference>
<dbReference type="FunFam" id="1.20.120.1750:FF:000018">
    <property type="entry name" value="RBR-type E3 ubiquitin transferase"/>
    <property type="match status" value="1"/>
</dbReference>
<dbReference type="CDD" id="cd22584">
    <property type="entry name" value="Rcat_RBR_unk"/>
    <property type="match status" value="1"/>
</dbReference>
<feature type="domain" description="RING-type" evidence="16">
    <location>
        <begin position="145"/>
        <end position="353"/>
    </location>
</feature>
<accession>A0A7J7D9U4</accession>
<evidence type="ECO:0000256" key="10">
    <source>
        <dbReference type="ARBA" id="ARBA00022771"/>
    </source>
</evidence>
<feature type="region of interest" description="Disordered" evidence="14">
    <location>
        <begin position="1"/>
        <end position="32"/>
    </location>
</feature>
<dbReference type="Pfam" id="PF00097">
    <property type="entry name" value="zf-C3HC4"/>
    <property type="match status" value="1"/>
</dbReference>
<proteinExistence type="inferred from homology"/>
<keyword evidence="10 13" id="KW-0863">Zinc-finger</keyword>
<keyword evidence="18" id="KW-1185">Reference proteome</keyword>
<keyword evidence="12" id="KW-0862">Zinc</keyword>
<evidence type="ECO:0000256" key="2">
    <source>
        <dbReference type="ARBA" id="ARBA00001947"/>
    </source>
</evidence>
<evidence type="ECO:0000313" key="17">
    <source>
        <dbReference type="EMBL" id="KAF5743127.1"/>
    </source>
</evidence>
<dbReference type="InterPro" id="IPR001841">
    <property type="entry name" value="Znf_RING"/>
</dbReference>
<dbReference type="SMART" id="SM00647">
    <property type="entry name" value="IBR"/>
    <property type="match status" value="2"/>
</dbReference>
<evidence type="ECO:0000256" key="5">
    <source>
        <dbReference type="ARBA" id="ARBA00005884"/>
    </source>
</evidence>
<evidence type="ECO:0000256" key="3">
    <source>
        <dbReference type="ARBA" id="ARBA00003976"/>
    </source>
</evidence>
<dbReference type="InterPro" id="IPR002867">
    <property type="entry name" value="IBR_dom"/>
</dbReference>
<comment type="catalytic activity">
    <reaction evidence="1">
        <text>[E2 ubiquitin-conjugating enzyme]-S-ubiquitinyl-L-cysteine + [acceptor protein]-L-lysine = [E2 ubiquitin-conjugating enzyme]-L-cysteine + [acceptor protein]-N(6)-ubiquitinyl-L-lysine.</text>
        <dbReference type="EC" id="2.3.2.31"/>
    </reaction>
</comment>
<dbReference type="InterPro" id="IPR044066">
    <property type="entry name" value="TRIAD_supradom"/>
</dbReference>
<evidence type="ECO:0000256" key="7">
    <source>
        <dbReference type="ARBA" id="ARBA00022679"/>
    </source>
</evidence>
<keyword evidence="8" id="KW-0479">Metal-binding</keyword>
<feature type="domain" description="RING-type" evidence="15">
    <location>
        <begin position="149"/>
        <end position="195"/>
    </location>
</feature>
<comment type="cofactor">
    <cofactor evidence="2">
        <name>Zn(2+)</name>
        <dbReference type="ChEBI" id="CHEBI:29105"/>
    </cofactor>
</comment>
<dbReference type="InterPro" id="IPR018957">
    <property type="entry name" value="Znf_C3HC4_RING-type"/>
</dbReference>
<dbReference type="GO" id="GO:0008270">
    <property type="term" value="F:zinc ion binding"/>
    <property type="evidence" value="ECO:0007669"/>
    <property type="project" value="UniProtKB-KW"/>
</dbReference>
<keyword evidence="7" id="KW-0808">Transferase</keyword>
<reference evidence="17 18" key="1">
    <citation type="journal article" date="2020" name="Nat. Commun.">
        <title>Genome of Tripterygium wilfordii and identification of cytochrome P450 involved in triptolide biosynthesis.</title>
        <authorList>
            <person name="Tu L."/>
            <person name="Su P."/>
            <person name="Zhang Z."/>
            <person name="Gao L."/>
            <person name="Wang J."/>
            <person name="Hu T."/>
            <person name="Zhou J."/>
            <person name="Zhang Y."/>
            <person name="Zhao Y."/>
            <person name="Liu Y."/>
            <person name="Song Y."/>
            <person name="Tong Y."/>
            <person name="Lu Y."/>
            <person name="Yang J."/>
            <person name="Xu C."/>
            <person name="Jia M."/>
            <person name="Peters R.J."/>
            <person name="Huang L."/>
            <person name="Gao W."/>
        </authorList>
    </citation>
    <scope>NUCLEOTIDE SEQUENCE [LARGE SCALE GENOMIC DNA]</scope>
    <source>
        <strain evidence="18">cv. XIE 37</strain>
        <tissue evidence="17">Leaf</tissue>
    </source>
</reference>
<dbReference type="UniPathway" id="UPA00143"/>
<dbReference type="InParanoid" id="A0A7J7D9U4"/>
<dbReference type="Pfam" id="PF01485">
    <property type="entry name" value="IBR"/>
    <property type="match status" value="1"/>
</dbReference>
<evidence type="ECO:0000256" key="9">
    <source>
        <dbReference type="ARBA" id="ARBA00022737"/>
    </source>
</evidence>
<evidence type="ECO:0000256" key="14">
    <source>
        <dbReference type="SAM" id="MobiDB-lite"/>
    </source>
</evidence>
<evidence type="ECO:0000259" key="15">
    <source>
        <dbReference type="PROSITE" id="PS50089"/>
    </source>
</evidence>
<evidence type="ECO:0000256" key="6">
    <source>
        <dbReference type="ARBA" id="ARBA00012251"/>
    </source>
</evidence>
<evidence type="ECO:0000256" key="8">
    <source>
        <dbReference type="ARBA" id="ARBA00022723"/>
    </source>
</evidence>
<dbReference type="InterPro" id="IPR017907">
    <property type="entry name" value="Znf_RING_CS"/>
</dbReference>
<dbReference type="GO" id="GO:0061630">
    <property type="term" value="F:ubiquitin protein ligase activity"/>
    <property type="evidence" value="ECO:0007669"/>
    <property type="project" value="UniProtKB-EC"/>
</dbReference>
<dbReference type="Gene3D" id="3.30.40.10">
    <property type="entry name" value="Zinc/RING finger domain, C3HC4 (zinc finger)"/>
    <property type="match status" value="1"/>
</dbReference>
<organism evidence="17 18">
    <name type="scientific">Tripterygium wilfordii</name>
    <name type="common">Thunder God vine</name>
    <dbReference type="NCBI Taxonomy" id="458696"/>
    <lineage>
        <taxon>Eukaryota</taxon>
        <taxon>Viridiplantae</taxon>
        <taxon>Streptophyta</taxon>
        <taxon>Embryophyta</taxon>
        <taxon>Tracheophyta</taxon>
        <taxon>Spermatophyta</taxon>
        <taxon>Magnoliopsida</taxon>
        <taxon>eudicotyledons</taxon>
        <taxon>Gunneridae</taxon>
        <taxon>Pentapetalae</taxon>
        <taxon>rosids</taxon>
        <taxon>fabids</taxon>
        <taxon>Celastrales</taxon>
        <taxon>Celastraceae</taxon>
        <taxon>Tripterygium</taxon>
    </lineage>
</organism>
<dbReference type="FunCoup" id="A0A7J7D9U4">
    <property type="interactions" value="401"/>
</dbReference>
<evidence type="ECO:0000256" key="4">
    <source>
        <dbReference type="ARBA" id="ARBA00004906"/>
    </source>
</evidence>
<dbReference type="InterPro" id="IPR031127">
    <property type="entry name" value="E3_UB_ligase_RBR"/>
</dbReference>
<sequence length="353" mass="40425">MAMAVKDVSEPQRLGAEEQETTRSSKKKRKTEKAEVAPIEIVDVDSLCFIPFSNRGTTKKDAISVERHSEDRELQWAIAASLFQTPIKAENFIDLENGRDYYCVDGDDDVKILNFKPPSTSIGKKRKPFTFPSVSESGQSSNSLVEFICDICVEAKTASDLFWIMGCSHSYCNDCMIKYVASKLQDNITNIRCPVSDCKGLLEPEYCRSILPKEVFDRWVDALCEAVILGSQKFYCPYKDCSALLIDDGDEIIRESECPNCRRMFCAQCKVMWHAGFECQDFQKLHKDEREKEDIMLMNLAQKQSWRRCPTCRFYVERINGCLYMRCRCGTAFCYNCGSLITGNVHYCTKCKR</sequence>
<dbReference type="GO" id="GO:0016567">
    <property type="term" value="P:protein ubiquitination"/>
    <property type="evidence" value="ECO:0007669"/>
    <property type="project" value="UniProtKB-UniPathway"/>
</dbReference>
<dbReference type="SUPFAM" id="SSF57850">
    <property type="entry name" value="RING/U-box"/>
    <property type="match status" value="3"/>
</dbReference>
<dbReference type="EC" id="2.3.2.31" evidence="6"/>
<evidence type="ECO:0000256" key="12">
    <source>
        <dbReference type="ARBA" id="ARBA00022833"/>
    </source>
</evidence>
<evidence type="ECO:0000256" key="13">
    <source>
        <dbReference type="PROSITE-ProRule" id="PRU00175"/>
    </source>
</evidence>
<comment type="similarity">
    <text evidence="5">Belongs to the RBR family. Ariadne subfamily.</text>
</comment>
<keyword evidence="9" id="KW-0677">Repeat</keyword>
<keyword evidence="11" id="KW-0833">Ubl conjugation pathway</keyword>
<dbReference type="CDD" id="cd22582">
    <property type="entry name" value="BRcat_RBR_unk"/>
    <property type="match status" value="1"/>
</dbReference>
<dbReference type="EMBL" id="JAAARO010000009">
    <property type="protein sequence ID" value="KAF5743127.1"/>
    <property type="molecule type" value="Genomic_DNA"/>
</dbReference>
<dbReference type="InterPro" id="IPR013083">
    <property type="entry name" value="Znf_RING/FYVE/PHD"/>
</dbReference>
<dbReference type="OrthoDB" id="10009520at2759"/>
<evidence type="ECO:0000256" key="11">
    <source>
        <dbReference type="ARBA" id="ARBA00022786"/>
    </source>
</evidence>
<dbReference type="PANTHER" id="PTHR11685">
    <property type="entry name" value="RBR FAMILY RING FINGER AND IBR DOMAIN-CONTAINING"/>
    <property type="match status" value="1"/>
</dbReference>
<dbReference type="PROSITE" id="PS51873">
    <property type="entry name" value="TRIAD"/>
    <property type="match status" value="1"/>
</dbReference>